<proteinExistence type="predicted"/>
<keyword evidence="3" id="KW-1185">Reference proteome</keyword>
<dbReference type="CDD" id="cd00267">
    <property type="entry name" value="ABC_ATPase"/>
    <property type="match status" value="1"/>
</dbReference>
<sequence>MKLLNVSIRKLHKYISTELSFDNDLSIITGVNGSGKTQILRLIDAALRLNINYINEIEFDLFTLDFEHEQENYNIEIEKKQKTFNFSINDELISIPYEDKQNSLFARTKTLKDDFILHYQNSLFQNPSSSFLVFSRIRPPLLLGLNRIVENEEEISLFDIEKKDPWLREPKIKEKPVHNDHMFNSISQCKKLIMNESESIKKYEDAQASVLRNKIITSSFDYLDGNFLSPDDLSTKLQNVYDRKNSIIEELEKLNINDANTNAQIGIFFDKLDRLKFAFDKNKEKEITFELLLNLSQIERVSNIISIIDENKKTMDIKREKLTSFMDTVNEFFSYTGKKIVITNLGRVFVVVNRKHRVELERLSSGEMQLISIISNMIFCKNNNRGLVVIIDEPEISLHVKWQEIFIEVLQNIKKDAQLVLATHSPDIIGDNIDFCRPIKNQG</sequence>
<dbReference type="Proteomes" id="UP001272325">
    <property type="component" value="Unassembled WGS sequence"/>
</dbReference>
<dbReference type="PANTHER" id="PTHR43581">
    <property type="entry name" value="ATP/GTP PHOSPHATASE"/>
    <property type="match status" value="1"/>
</dbReference>
<name>A0ABU4IF29_9VIBR</name>
<dbReference type="EMBL" id="JAWRCN010000001">
    <property type="protein sequence ID" value="MDW6016759.1"/>
    <property type="molecule type" value="Genomic_DNA"/>
</dbReference>
<evidence type="ECO:0000313" key="2">
    <source>
        <dbReference type="EMBL" id="MDW6016759.1"/>
    </source>
</evidence>
<evidence type="ECO:0000259" key="1">
    <source>
        <dbReference type="Pfam" id="PF13175"/>
    </source>
</evidence>
<accession>A0ABU4IF29</accession>
<comment type="caution">
    <text evidence="2">The sequence shown here is derived from an EMBL/GenBank/DDBJ whole genome shotgun (WGS) entry which is preliminary data.</text>
</comment>
<dbReference type="Gene3D" id="3.40.50.300">
    <property type="entry name" value="P-loop containing nucleotide triphosphate hydrolases"/>
    <property type="match status" value="1"/>
</dbReference>
<feature type="domain" description="Endonuclease GajA/Old nuclease/RecF-like AAA" evidence="1">
    <location>
        <begin position="1"/>
        <end position="429"/>
    </location>
</feature>
<evidence type="ECO:0000313" key="3">
    <source>
        <dbReference type="Proteomes" id="UP001272325"/>
    </source>
</evidence>
<dbReference type="PANTHER" id="PTHR43581:SF2">
    <property type="entry name" value="EXCINUCLEASE ATPASE SUBUNIT"/>
    <property type="match status" value="1"/>
</dbReference>
<gene>
    <name evidence="2" type="ORF">SBW85_03120</name>
</gene>
<dbReference type="InterPro" id="IPR041685">
    <property type="entry name" value="AAA_GajA/Old/RecF-like"/>
</dbReference>
<dbReference type="InterPro" id="IPR051396">
    <property type="entry name" value="Bact_Antivir_Def_Nuclease"/>
</dbReference>
<organism evidence="2 3">
    <name type="scientific">Vibrio plantisponsor</name>
    <dbReference type="NCBI Taxonomy" id="664643"/>
    <lineage>
        <taxon>Bacteria</taxon>
        <taxon>Pseudomonadati</taxon>
        <taxon>Pseudomonadota</taxon>
        <taxon>Gammaproteobacteria</taxon>
        <taxon>Vibrionales</taxon>
        <taxon>Vibrionaceae</taxon>
        <taxon>Vibrio</taxon>
    </lineage>
</organism>
<reference evidence="2 3" key="1">
    <citation type="submission" date="2023-11" db="EMBL/GenBank/DDBJ databases">
        <title>Plant-associative lifestyle of Vibrio porteresiae and its evolutionary dynamics.</title>
        <authorList>
            <person name="Rameshkumar N."/>
            <person name="Kirti K."/>
        </authorList>
    </citation>
    <scope>NUCLEOTIDE SEQUENCE [LARGE SCALE GENOMIC DNA]</scope>
    <source>
        <strain evidence="2 3">MSSRF60</strain>
    </source>
</reference>
<dbReference type="RefSeq" id="WP_171137457.1">
    <property type="nucleotide sequence ID" value="NZ_AP024893.1"/>
</dbReference>
<protein>
    <submittedName>
        <fullName evidence="2">AAA family ATPase</fullName>
    </submittedName>
</protein>
<dbReference type="InterPro" id="IPR027417">
    <property type="entry name" value="P-loop_NTPase"/>
</dbReference>
<dbReference type="SUPFAM" id="SSF52540">
    <property type="entry name" value="P-loop containing nucleoside triphosphate hydrolases"/>
    <property type="match status" value="1"/>
</dbReference>
<dbReference type="Pfam" id="PF13175">
    <property type="entry name" value="AAA_15"/>
    <property type="match status" value="1"/>
</dbReference>